<dbReference type="PROSITE" id="PS50126">
    <property type="entry name" value="S1"/>
    <property type="match status" value="5"/>
</dbReference>
<accession>A0A212KD91</accession>
<keyword evidence="2 6" id="KW-0689">Ribosomal protein</keyword>
<evidence type="ECO:0000256" key="4">
    <source>
        <dbReference type="SAM" id="MobiDB-lite"/>
    </source>
</evidence>
<organism evidence="6">
    <name type="scientific">uncultured delta proteobacterium</name>
    <dbReference type="NCBI Taxonomy" id="34034"/>
    <lineage>
        <taxon>Bacteria</taxon>
        <taxon>Deltaproteobacteria</taxon>
        <taxon>environmental samples</taxon>
    </lineage>
</organism>
<feature type="compositionally biased region" description="Low complexity" evidence="4">
    <location>
        <begin position="15"/>
        <end position="30"/>
    </location>
</feature>
<evidence type="ECO:0000313" key="6">
    <source>
        <dbReference type="EMBL" id="SBW09475.1"/>
    </source>
</evidence>
<dbReference type="InterPro" id="IPR012340">
    <property type="entry name" value="NA-bd_OB-fold"/>
</dbReference>
<dbReference type="PANTHER" id="PTHR10724">
    <property type="entry name" value="30S RIBOSOMAL PROTEIN S1"/>
    <property type="match status" value="1"/>
</dbReference>
<dbReference type="Gene3D" id="2.40.50.140">
    <property type="entry name" value="Nucleic acid-binding proteins"/>
    <property type="match status" value="5"/>
</dbReference>
<evidence type="ECO:0000256" key="1">
    <source>
        <dbReference type="ARBA" id="ARBA00006767"/>
    </source>
</evidence>
<feature type="domain" description="S1 motif" evidence="5">
    <location>
        <begin position="149"/>
        <end position="215"/>
    </location>
</feature>
<feature type="domain" description="S1 motif" evidence="5">
    <location>
        <begin position="411"/>
        <end position="480"/>
    </location>
</feature>
<dbReference type="Pfam" id="PF00575">
    <property type="entry name" value="S1"/>
    <property type="match status" value="5"/>
</dbReference>
<feature type="domain" description="S1 motif" evidence="5">
    <location>
        <begin position="236"/>
        <end position="307"/>
    </location>
</feature>
<dbReference type="InterPro" id="IPR003029">
    <property type="entry name" value="S1_domain"/>
</dbReference>
<dbReference type="GO" id="GO:0003729">
    <property type="term" value="F:mRNA binding"/>
    <property type="evidence" value="ECO:0007669"/>
    <property type="project" value="TreeGrafter"/>
</dbReference>
<feature type="domain" description="S1 motif" evidence="5">
    <location>
        <begin position="324"/>
        <end position="394"/>
    </location>
</feature>
<keyword evidence="3" id="KW-0687">Ribonucleoprotein</keyword>
<feature type="domain" description="S1 motif" evidence="5">
    <location>
        <begin position="69"/>
        <end position="134"/>
    </location>
</feature>
<comment type="similarity">
    <text evidence="1">Belongs to the bacterial ribosomal protein bS1 family.</text>
</comment>
<protein>
    <submittedName>
        <fullName evidence="6">30S ribosomal protein S1</fullName>
    </submittedName>
</protein>
<reference evidence="6" key="1">
    <citation type="submission" date="2016-04" db="EMBL/GenBank/DDBJ databases">
        <authorList>
            <person name="Evans L.H."/>
            <person name="Alamgir A."/>
            <person name="Owens N."/>
            <person name="Weber N.D."/>
            <person name="Virtaneva K."/>
            <person name="Barbian K."/>
            <person name="Babar A."/>
            <person name="Rosenke K."/>
        </authorList>
    </citation>
    <scope>NUCLEOTIDE SEQUENCE</scope>
    <source>
        <strain evidence="6">86</strain>
    </source>
</reference>
<evidence type="ECO:0000256" key="3">
    <source>
        <dbReference type="ARBA" id="ARBA00023274"/>
    </source>
</evidence>
<proteinExistence type="inferred from homology"/>
<dbReference type="GO" id="GO:0022627">
    <property type="term" value="C:cytosolic small ribosomal subunit"/>
    <property type="evidence" value="ECO:0007669"/>
    <property type="project" value="TreeGrafter"/>
</dbReference>
<name>A0A212KD91_9DELT</name>
<dbReference type="EMBL" id="FLUQ01000005">
    <property type="protein sequence ID" value="SBW09475.1"/>
    <property type="molecule type" value="Genomic_DNA"/>
</dbReference>
<dbReference type="InterPro" id="IPR035104">
    <property type="entry name" value="Ribosomal_protein_S1-like"/>
</dbReference>
<feature type="region of interest" description="Disordered" evidence="4">
    <location>
        <begin position="480"/>
        <end position="512"/>
    </location>
</feature>
<dbReference type="NCBIfam" id="NF010379">
    <property type="entry name" value="PRK13806.1"/>
    <property type="match status" value="1"/>
</dbReference>
<dbReference type="GO" id="GO:0003735">
    <property type="term" value="F:structural constituent of ribosome"/>
    <property type="evidence" value="ECO:0007669"/>
    <property type="project" value="TreeGrafter"/>
</dbReference>
<gene>
    <name evidence="6" type="ORF">KL86DPRO_50181</name>
</gene>
<feature type="compositionally biased region" description="Basic and acidic residues" evidence="4">
    <location>
        <begin position="482"/>
        <end position="499"/>
    </location>
</feature>
<dbReference type="SMART" id="SM00316">
    <property type="entry name" value="S1"/>
    <property type="match status" value="5"/>
</dbReference>
<evidence type="ECO:0000259" key="5">
    <source>
        <dbReference type="PROSITE" id="PS50126"/>
    </source>
</evidence>
<dbReference type="PRINTS" id="PR00681">
    <property type="entry name" value="RIBOSOMALS1"/>
</dbReference>
<dbReference type="CDD" id="cd04465">
    <property type="entry name" value="S1_RPS1_repeat_ec2_hs2"/>
    <property type="match status" value="1"/>
</dbReference>
<feature type="region of interest" description="Disordered" evidence="4">
    <location>
        <begin position="1"/>
        <end position="47"/>
    </location>
</feature>
<dbReference type="InterPro" id="IPR050437">
    <property type="entry name" value="Ribos_protein_bS1-like"/>
</dbReference>
<dbReference type="SUPFAM" id="SSF50249">
    <property type="entry name" value="Nucleic acid-binding proteins"/>
    <property type="match status" value="5"/>
</dbReference>
<dbReference type="PANTHER" id="PTHR10724:SF7">
    <property type="entry name" value="SMALL RIBOSOMAL SUBUNIT PROTEIN BS1C"/>
    <property type="match status" value="1"/>
</dbReference>
<dbReference type="GO" id="GO:0006412">
    <property type="term" value="P:translation"/>
    <property type="evidence" value="ECO:0007669"/>
    <property type="project" value="TreeGrafter"/>
</dbReference>
<sequence length="526" mass="56082">MSENTPVQPEGAMQPEENIPAAAEAPAHPAVVRQEVPTAPQKTPAEAEDENFAALFEAQSAPGAHLSPGQRVTVTVVAVTSDTVFVSTGSKVDGIVERSELEEDGGATPAVGDTLDLYVVTVSSQEVRLSKMMRGAGGLAALEEAKDARLPVEGKIQAIVKGGFAVEVMKRRAFCPLGQMDLRPVEDPESFIGKTLPFIITKLEKGGRNIVLSRRVILEEEQAENREAFLSSVAVGDVLEGTVVRLAPFGVFVELATGVEGLIHLSELAWGRVAQADEVVSAGDKIRVKILDIATTDKGPRISLSSRQVMDDPWKTVEGRLTEGEVVTGKVVRNAAFGSFVEVLPGIDGLIHISELSYEKRVNKPDEVLTVGETVTVKIKGIDLEKKRLSLSLRDVGGDPWEGVAEDFPIGEEVTGTVEKRAPFGVFISLRPGVTGLLPASAISSSRGRSGIEKANVGDAVKVFVREVDTAGRKVTLGLADSGEKREGGREREDKDWKKHAPKPAQPGEFGNALGLAMQAALTKKK</sequence>
<evidence type="ECO:0000256" key="2">
    <source>
        <dbReference type="ARBA" id="ARBA00022980"/>
    </source>
</evidence>
<dbReference type="AlphaFoldDB" id="A0A212KD91"/>